<evidence type="ECO:0000256" key="4">
    <source>
        <dbReference type="ARBA" id="ARBA00012568"/>
    </source>
</evidence>
<dbReference type="RefSeq" id="WP_147892145.1">
    <property type="nucleotide sequence ID" value="NZ_VRTS01000008.1"/>
</dbReference>
<dbReference type="InterPro" id="IPR002410">
    <property type="entry name" value="Peptidase_S33"/>
</dbReference>
<feature type="domain" description="AB hydrolase-1" evidence="13">
    <location>
        <begin position="80"/>
        <end position="221"/>
    </location>
</feature>
<keyword evidence="9 14" id="KW-0378">Hydrolase</keyword>
<evidence type="ECO:0000259" key="13">
    <source>
        <dbReference type="Pfam" id="PF00561"/>
    </source>
</evidence>
<evidence type="ECO:0000256" key="6">
    <source>
        <dbReference type="ARBA" id="ARBA00022438"/>
    </source>
</evidence>
<comment type="catalytic activity">
    <reaction evidence="1">
        <text>Release of N-terminal proline from a peptide.</text>
        <dbReference type="EC" id="3.4.11.5"/>
    </reaction>
</comment>
<name>A0A5C8KN56_9GAMM</name>
<dbReference type="PANTHER" id="PTHR43722">
    <property type="entry name" value="PROLINE IMINOPEPTIDASE"/>
    <property type="match status" value="1"/>
</dbReference>
<evidence type="ECO:0000256" key="12">
    <source>
        <dbReference type="SAM" id="SignalP"/>
    </source>
</evidence>
<proteinExistence type="inferred from homology"/>
<dbReference type="AlphaFoldDB" id="A0A5C8KN56"/>
<feature type="compositionally biased region" description="Low complexity" evidence="11">
    <location>
        <begin position="276"/>
        <end position="289"/>
    </location>
</feature>
<dbReference type="InterPro" id="IPR029058">
    <property type="entry name" value="AB_hydrolase_fold"/>
</dbReference>
<feature type="signal peptide" evidence="12">
    <location>
        <begin position="1"/>
        <end position="20"/>
    </location>
</feature>
<dbReference type="Proteomes" id="UP000321248">
    <property type="component" value="Unassembled WGS sequence"/>
</dbReference>
<dbReference type="GO" id="GO:0006508">
    <property type="term" value="P:proteolysis"/>
    <property type="evidence" value="ECO:0007669"/>
    <property type="project" value="UniProtKB-KW"/>
</dbReference>
<dbReference type="PRINTS" id="PR00793">
    <property type="entry name" value="PROAMNOPTASE"/>
</dbReference>
<organism evidence="14 15">
    <name type="scientific">Alkalisalibacterium limincola</name>
    <dbReference type="NCBI Taxonomy" id="2699169"/>
    <lineage>
        <taxon>Bacteria</taxon>
        <taxon>Pseudomonadati</taxon>
        <taxon>Pseudomonadota</taxon>
        <taxon>Gammaproteobacteria</taxon>
        <taxon>Lysobacterales</taxon>
        <taxon>Lysobacteraceae</taxon>
        <taxon>Alkalisalibacterium</taxon>
    </lineage>
</organism>
<dbReference type="SUPFAM" id="SSF53474">
    <property type="entry name" value="alpha/beta-Hydrolases"/>
    <property type="match status" value="1"/>
</dbReference>
<comment type="similarity">
    <text evidence="3">Belongs to the peptidase S33 family.</text>
</comment>
<dbReference type="EMBL" id="VRTS01000008">
    <property type="protein sequence ID" value="TXK60686.1"/>
    <property type="molecule type" value="Genomic_DNA"/>
</dbReference>
<dbReference type="PANTHER" id="PTHR43722:SF1">
    <property type="entry name" value="PROLINE IMINOPEPTIDASE"/>
    <property type="match status" value="1"/>
</dbReference>
<feature type="chain" id="PRO_5022699755" description="Proline iminopeptidase" evidence="12">
    <location>
        <begin position="21"/>
        <end position="289"/>
    </location>
</feature>
<keyword evidence="6" id="KW-0031">Aminopeptidase</keyword>
<evidence type="ECO:0000313" key="14">
    <source>
        <dbReference type="EMBL" id="TXK60686.1"/>
    </source>
</evidence>
<dbReference type="GO" id="GO:0005737">
    <property type="term" value="C:cytoplasm"/>
    <property type="evidence" value="ECO:0007669"/>
    <property type="project" value="UniProtKB-SubCell"/>
</dbReference>
<comment type="subcellular location">
    <subcellularLocation>
        <location evidence="2">Cytoplasm</location>
    </subcellularLocation>
</comment>
<keyword evidence="8" id="KW-0645">Protease</keyword>
<evidence type="ECO:0000256" key="1">
    <source>
        <dbReference type="ARBA" id="ARBA00001585"/>
    </source>
</evidence>
<dbReference type="EC" id="3.4.11.5" evidence="4"/>
<evidence type="ECO:0000256" key="7">
    <source>
        <dbReference type="ARBA" id="ARBA00022490"/>
    </source>
</evidence>
<dbReference type="InterPro" id="IPR005944">
    <property type="entry name" value="Pro_iminopeptidase"/>
</dbReference>
<evidence type="ECO:0000313" key="15">
    <source>
        <dbReference type="Proteomes" id="UP000321248"/>
    </source>
</evidence>
<sequence>MRMLITGLALLALLPLHAQARSLGGLDFQACTLATLGSSASVEAYCTTLQVPENHAEPGGRQIELALAWVPARDSATPDPVFMIAGGPGQSARDSYPGVAAAFADIRRQRDVLLLDQRGTGASTPLVCSLQDLFEAEADASEAAMRDAAQECLDDLGDDVDPRYFTTTDAIQDLDLVRQRIGAESINLVGISYGTRVAQQYAKRYPRHTRSLVIDGIVPNALVLGAEHARNLESTLDAHFQACRGSRPAMTRWATRARCSTGYWRWPTPGTPPSRPTATPAPGRCTRSG</sequence>
<dbReference type="GO" id="GO:0004177">
    <property type="term" value="F:aminopeptidase activity"/>
    <property type="evidence" value="ECO:0007669"/>
    <property type="project" value="UniProtKB-KW"/>
</dbReference>
<evidence type="ECO:0000256" key="3">
    <source>
        <dbReference type="ARBA" id="ARBA00010088"/>
    </source>
</evidence>
<accession>A0A5C8KN56</accession>
<keyword evidence="12" id="KW-0732">Signal</keyword>
<reference evidence="14 15" key="1">
    <citation type="submission" date="2019-08" db="EMBL/GenBank/DDBJ databases">
        <authorList>
            <person name="Karlyshev A.V."/>
        </authorList>
    </citation>
    <scope>NUCLEOTIDE SEQUENCE [LARGE SCALE GENOMIC DNA]</scope>
    <source>
        <strain evidence="14 15">Alg18-2.2</strain>
    </source>
</reference>
<keyword evidence="15" id="KW-1185">Reference proteome</keyword>
<evidence type="ECO:0000256" key="8">
    <source>
        <dbReference type="ARBA" id="ARBA00022670"/>
    </source>
</evidence>
<dbReference type="Gene3D" id="3.40.50.1820">
    <property type="entry name" value="alpha/beta hydrolase"/>
    <property type="match status" value="1"/>
</dbReference>
<evidence type="ECO:0000256" key="5">
    <source>
        <dbReference type="ARBA" id="ARBA00021843"/>
    </source>
</evidence>
<evidence type="ECO:0000256" key="2">
    <source>
        <dbReference type="ARBA" id="ARBA00004496"/>
    </source>
</evidence>
<dbReference type="InterPro" id="IPR000073">
    <property type="entry name" value="AB_hydrolase_1"/>
</dbReference>
<dbReference type="OrthoDB" id="4510475at2"/>
<evidence type="ECO:0000256" key="11">
    <source>
        <dbReference type="SAM" id="MobiDB-lite"/>
    </source>
</evidence>
<gene>
    <name evidence="14" type="ORF">FU658_11075</name>
</gene>
<evidence type="ECO:0000256" key="9">
    <source>
        <dbReference type="ARBA" id="ARBA00022801"/>
    </source>
</evidence>
<feature type="region of interest" description="Disordered" evidence="11">
    <location>
        <begin position="264"/>
        <end position="289"/>
    </location>
</feature>
<evidence type="ECO:0000256" key="10">
    <source>
        <dbReference type="ARBA" id="ARBA00029605"/>
    </source>
</evidence>
<comment type="caution">
    <text evidence="14">The sequence shown here is derived from an EMBL/GenBank/DDBJ whole genome shotgun (WGS) entry which is preliminary data.</text>
</comment>
<keyword evidence="7" id="KW-0963">Cytoplasm</keyword>
<protein>
    <recommendedName>
        <fullName evidence="5">Proline iminopeptidase</fullName>
        <ecNumber evidence="4">3.4.11.5</ecNumber>
    </recommendedName>
    <alternativeName>
        <fullName evidence="10">Prolyl aminopeptidase</fullName>
    </alternativeName>
</protein>
<dbReference type="Pfam" id="PF00561">
    <property type="entry name" value="Abhydrolase_1"/>
    <property type="match status" value="1"/>
</dbReference>